<dbReference type="Pfam" id="PF02615">
    <property type="entry name" value="Ldh_2"/>
    <property type="match status" value="1"/>
</dbReference>
<protein>
    <submittedName>
        <fullName evidence="3">Malate/lactate/ureidoglycolate dehydrogenase, LDH2 family</fullName>
    </submittedName>
</protein>
<reference evidence="4" key="1">
    <citation type="submission" date="2016-10" db="EMBL/GenBank/DDBJ databases">
        <authorList>
            <person name="Varghese N."/>
            <person name="Submissions S."/>
        </authorList>
    </citation>
    <scope>NUCLEOTIDE SEQUENCE [LARGE SCALE GENOMIC DNA]</scope>
    <source>
        <strain evidence="4">JCM 2783</strain>
    </source>
</reference>
<dbReference type="GO" id="GO:0016491">
    <property type="term" value="F:oxidoreductase activity"/>
    <property type="evidence" value="ECO:0007669"/>
    <property type="project" value="UniProtKB-KW"/>
</dbReference>
<keyword evidence="2" id="KW-0560">Oxidoreductase</keyword>
<name>A0A1I1S5R0_PSEOC</name>
<dbReference type="InterPro" id="IPR003767">
    <property type="entry name" value="Malate/L-lactate_DH-like"/>
</dbReference>
<dbReference type="AlphaFoldDB" id="A0A1I1S5R0"/>
<dbReference type="PANTHER" id="PTHR11091:SF0">
    <property type="entry name" value="MALATE DEHYDROGENASE"/>
    <property type="match status" value="1"/>
</dbReference>
<dbReference type="Gene3D" id="1.10.1530.10">
    <property type="match status" value="1"/>
</dbReference>
<sequence length="346" mass="36148">MPLTAYLPKEPTMIRLTLDEARTLSLSILRHAGFSEAQAQAVTATVVAGERDGCASHGLYRVLGCVSSLKAGKVVADAEPEVIDQAPSIVRVDARGGFSQLAFQAGLPVLADKARTNGIAALAINRCVHFSALWVEIEQLTELGLVALACNPSHAWVAPAGGSKPIFGTNPIAFGWPRAGKHPFIFDFATSAIARGDIELHRRAGKPIPEGWGIDASGQPSTSAEAVMNGAMLTFGGHKGSALAAMVELIAGPLIGDLTSAESLAYDAGSKSSPYHGELIIALDPQRFLGAAADAHLARAEALFDGIEGQGARLPSQRRYDARAGSLADGVQIPQALYDDLNALLN</sequence>
<evidence type="ECO:0000256" key="1">
    <source>
        <dbReference type="ARBA" id="ARBA00006056"/>
    </source>
</evidence>
<evidence type="ECO:0000313" key="4">
    <source>
        <dbReference type="Proteomes" id="UP000243950"/>
    </source>
</evidence>
<dbReference type="Gene3D" id="3.30.1370.60">
    <property type="entry name" value="Hypothetical oxidoreductase yiak, domain 2"/>
    <property type="match status" value="1"/>
</dbReference>
<dbReference type="InterPro" id="IPR043143">
    <property type="entry name" value="Mal/L-sulf/L-lact_DH-like_NADP"/>
</dbReference>
<comment type="similarity">
    <text evidence="1">Belongs to the LDH2/MDH2 oxidoreductase family.</text>
</comment>
<dbReference type="PANTHER" id="PTHR11091">
    <property type="entry name" value="OXIDOREDUCTASE-RELATED"/>
    <property type="match status" value="1"/>
</dbReference>
<proteinExistence type="inferred from homology"/>
<dbReference type="InterPro" id="IPR036111">
    <property type="entry name" value="Mal/L-sulfo/L-lacto_DH-like_sf"/>
</dbReference>
<organism evidence="3 4">
    <name type="scientific">Pseudomonas straminea</name>
    <dbReference type="NCBI Taxonomy" id="47882"/>
    <lineage>
        <taxon>Bacteria</taxon>
        <taxon>Pseudomonadati</taxon>
        <taxon>Pseudomonadota</taxon>
        <taxon>Gammaproteobacteria</taxon>
        <taxon>Pseudomonadales</taxon>
        <taxon>Pseudomonadaceae</taxon>
        <taxon>Phytopseudomonas</taxon>
    </lineage>
</organism>
<keyword evidence="4" id="KW-1185">Reference proteome</keyword>
<evidence type="ECO:0000256" key="2">
    <source>
        <dbReference type="ARBA" id="ARBA00023002"/>
    </source>
</evidence>
<accession>A0A1I1S5R0</accession>
<dbReference type="EMBL" id="FOMO01000001">
    <property type="protein sequence ID" value="SFD41841.1"/>
    <property type="molecule type" value="Genomic_DNA"/>
</dbReference>
<dbReference type="SUPFAM" id="SSF89733">
    <property type="entry name" value="L-sulfolactate dehydrogenase-like"/>
    <property type="match status" value="1"/>
</dbReference>
<gene>
    <name evidence="3" type="ORF">SAMN05216372_101736</name>
</gene>
<dbReference type="InterPro" id="IPR043144">
    <property type="entry name" value="Mal/L-sulf/L-lact_DH-like_ah"/>
</dbReference>
<dbReference type="Proteomes" id="UP000243950">
    <property type="component" value="Unassembled WGS sequence"/>
</dbReference>
<evidence type="ECO:0000313" key="3">
    <source>
        <dbReference type="EMBL" id="SFD41841.1"/>
    </source>
</evidence>